<sequence length="420" mass="46284">KPARVPKLTSSVHDISAEKPPFGSRFLTESSDVWAQNAWDHVPPPKDQAETITASLAKQRLAPVPDEEKIKYNEKPAKYWDNFYKTNANNFFRNRNWLHLEFPELLSAADSAASMYAGGITICEIGCGAGNAAFPLLLTNKNPKLTIRAYDYSSHAVKLVQTNPAYTSPPVGSIHAAVWDFSSDILPNGVEPGTVDIIVLVFVMSALHPDEWDQAIANVHKMLKPGGLVLFRDYGRHDLTQLRFKSGRLLEDNFYIRGDKTRVYFFELDELALLFTGSVASESQKAAADAADVIEETEGDDIVMPTGSSPATPANGTLHTRSPLSSTSSPPPLAATPESDTPFESDATSQTAATSETADANSSPLFQVNHPNLLRSSGRSVSHPLFTIEQLGIDRRLLVNRKRQLKMYRVWMQGKFKKLV</sequence>
<proteinExistence type="predicted"/>
<keyword evidence="1" id="KW-0808">Transferase</keyword>
<dbReference type="Proteomes" id="UP000790377">
    <property type="component" value="Unassembled WGS sequence"/>
</dbReference>
<evidence type="ECO:0000313" key="2">
    <source>
        <dbReference type="Proteomes" id="UP000790377"/>
    </source>
</evidence>
<accession>A0ACB8A8A3</accession>
<evidence type="ECO:0000313" key="1">
    <source>
        <dbReference type="EMBL" id="KAH7909696.1"/>
    </source>
</evidence>
<feature type="non-terminal residue" evidence="1">
    <location>
        <position position="1"/>
    </location>
</feature>
<gene>
    <name evidence="1" type="ORF">BJ138DRAFT_1196337</name>
</gene>
<keyword evidence="1" id="KW-0489">Methyltransferase</keyword>
<dbReference type="EMBL" id="MU267746">
    <property type="protein sequence ID" value="KAH7909696.1"/>
    <property type="molecule type" value="Genomic_DNA"/>
</dbReference>
<comment type="caution">
    <text evidence="1">The sequence shown here is derived from an EMBL/GenBank/DDBJ whole genome shotgun (WGS) entry which is preliminary data.</text>
</comment>
<protein>
    <submittedName>
        <fullName evidence="1">S-adenosyl-L-methionine-dependent methyltransferase</fullName>
    </submittedName>
</protein>
<reference evidence="1" key="1">
    <citation type="journal article" date="2021" name="New Phytol.">
        <title>Evolutionary innovations through gain and loss of genes in the ectomycorrhizal Boletales.</title>
        <authorList>
            <person name="Wu G."/>
            <person name="Miyauchi S."/>
            <person name="Morin E."/>
            <person name="Kuo A."/>
            <person name="Drula E."/>
            <person name="Varga T."/>
            <person name="Kohler A."/>
            <person name="Feng B."/>
            <person name="Cao Y."/>
            <person name="Lipzen A."/>
            <person name="Daum C."/>
            <person name="Hundley H."/>
            <person name="Pangilinan J."/>
            <person name="Johnson J."/>
            <person name="Barry K."/>
            <person name="LaButti K."/>
            <person name="Ng V."/>
            <person name="Ahrendt S."/>
            <person name="Min B."/>
            <person name="Choi I.G."/>
            <person name="Park H."/>
            <person name="Plett J.M."/>
            <person name="Magnuson J."/>
            <person name="Spatafora J.W."/>
            <person name="Nagy L.G."/>
            <person name="Henrissat B."/>
            <person name="Grigoriev I.V."/>
            <person name="Yang Z.L."/>
            <person name="Xu J."/>
            <person name="Martin F.M."/>
        </authorList>
    </citation>
    <scope>NUCLEOTIDE SEQUENCE</scope>
    <source>
        <strain evidence="1">ATCC 28755</strain>
    </source>
</reference>
<keyword evidence="2" id="KW-1185">Reference proteome</keyword>
<organism evidence="1 2">
    <name type="scientific">Hygrophoropsis aurantiaca</name>
    <dbReference type="NCBI Taxonomy" id="72124"/>
    <lineage>
        <taxon>Eukaryota</taxon>
        <taxon>Fungi</taxon>
        <taxon>Dikarya</taxon>
        <taxon>Basidiomycota</taxon>
        <taxon>Agaricomycotina</taxon>
        <taxon>Agaricomycetes</taxon>
        <taxon>Agaricomycetidae</taxon>
        <taxon>Boletales</taxon>
        <taxon>Coniophorineae</taxon>
        <taxon>Hygrophoropsidaceae</taxon>
        <taxon>Hygrophoropsis</taxon>
    </lineage>
</organism>
<name>A0ACB8A8A3_9AGAM</name>